<gene>
    <name evidence="3" type="primary">thpR</name>
    <name evidence="3" type="ORF">ACFQ2J_07775</name>
</gene>
<feature type="short sequence motif" description="HXTX 2" evidence="2">
    <location>
        <begin position="128"/>
        <end position="131"/>
    </location>
</feature>
<organism evidence="3 4">
    <name type="scientific">Thalassobacillus hwangdonensis</name>
    <dbReference type="NCBI Taxonomy" id="546108"/>
    <lineage>
        <taxon>Bacteria</taxon>
        <taxon>Bacillati</taxon>
        <taxon>Bacillota</taxon>
        <taxon>Bacilli</taxon>
        <taxon>Bacillales</taxon>
        <taxon>Bacillaceae</taxon>
        <taxon>Thalassobacillus</taxon>
    </lineage>
</organism>
<feature type="active site" description="Proton donor" evidence="2">
    <location>
        <position position="43"/>
    </location>
</feature>
<evidence type="ECO:0000313" key="3">
    <source>
        <dbReference type="EMBL" id="MFD1019097.1"/>
    </source>
</evidence>
<keyword evidence="4" id="KW-1185">Reference proteome</keyword>
<sequence length="182" mass="21208">MEHAHFFIGIPVPSKEQEELELVQEQLKGKVSYKRWTHPEDMHITLKFLGGASTKVIEQLGNALEQDVLSIAFSLQVETLNYFGNPSQPRVMFVDVEKTESLAELQQQVEKVASKQGFPIEKRSYSPHITLAKKWQDNQRKLSMDLESIDYSSEIKVDHFHIYRIHPNKEPMYEIFKTIHLK</sequence>
<keyword evidence="1 2" id="KW-0378">Hydrolase</keyword>
<accession>A0ABW3KZX1</accession>
<dbReference type="PANTHER" id="PTHR35561:SF1">
    <property type="entry name" value="RNA 2',3'-CYCLIC PHOSPHODIESTERASE"/>
    <property type="match status" value="1"/>
</dbReference>
<evidence type="ECO:0000256" key="1">
    <source>
        <dbReference type="ARBA" id="ARBA00022801"/>
    </source>
</evidence>
<dbReference type="RefSeq" id="WP_386058247.1">
    <property type="nucleotide sequence ID" value="NZ_JBHTKL010000001.1"/>
</dbReference>
<protein>
    <recommendedName>
        <fullName evidence="2">RNA 2',3'-cyclic phosphodiesterase</fullName>
        <shortName evidence="2">RNA 2',3'-CPDase</shortName>
        <ecNumber evidence="2">3.1.4.58</ecNumber>
    </recommendedName>
</protein>
<comment type="function">
    <text evidence="2">Hydrolyzes RNA 2',3'-cyclic phosphodiester to an RNA 2'-phosphomonoester.</text>
</comment>
<proteinExistence type="inferred from homology"/>
<dbReference type="PANTHER" id="PTHR35561">
    <property type="entry name" value="RNA 2',3'-CYCLIC PHOSPHODIESTERASE"/>
    <property type="match status" value="1"/>
</dbReference>
<name>A0ABW3KZX1_9BACI</name>
<comment type="catalytic activity">
    <reaction evidence="2">
        <text>a 3'-end 2',3'-cyclophospho-ribonucleotide-RNA + H2O = a 3'-end 2'-phospho-ribonucleotide-RNA + H(+)</text>
        <dbReference type="Rhea" id="RHEA:11828"/>
        <dbReference type="Rhea" id="RHEA-COMP:10464"/>
        <dbReference type="Rhea" id="RHEA-COMP:17353"/>
        <dbReference type="ChEBI" id="CHEBI:15377"/>
        <dbReference type="ChEBI" id="CHEBI:15378"/>
        <dbReference type="ChEBI" id="CHEBI:83064"/>
        <dbReference type="ChEBI" id="CHEBI:173113"/>
        <dbReference type="EC" id="3.1.4.58"/>
    </reaction>
</comment>
<dbReference type="SUPFAM" id="SSF55144">
    <property type="entry name" value="LigT-like"/>
    <property type="match status" value="1"/>
</dbReference>
<evidence type="ECO:0000313" key="4">
    <source>
        <dbReference type="Proteomes" id="UP001596990"/>
    </source>
</evidence>
<feature type="short sequence motif" description="HXTX 1" evidence="2">
    <location>
        <begin position="43"/>
        <end position="46"/>
    </location>
</feature>
<dbReference type="InterPro" id="IPR009097">
    <property type="entry name" value="Cyclic_Pdiesterase"/>
</dbReference>
<dbReference type="EC" id="3.1.4.58" evidence="2"/>
<comment type="similarity">
    <text evidence="2">Belongs to the 2H phosphoesterase superfamily. ThpR family.</text>
</comment>
<reference evidence="4" key="1">
    <citation type="journal article" date="2019" name="Int. J. Syst. Evol. Microbiol.">
        <title>The Global Catalogue of Microorganisms (GCM) 10K type strain sequencing project: providing services to taxonomists for standard genome sequencing and annotation.</title>
        <authorList>
            <consortium name="The Broad Institute Genomics Platform"/>
            <consortium name="The Broad Institute Genome Sequencing Center for Infectious Disease"/>
            <person name="Wu L."/>
            <person name="Ma J."/>
        </authorList>
    </citation>
    <scope>NUCLEOTIDE SEQUENCE [LARGE SCALE GENOMIC DNA]</scope>
    <source>
        <strain evidence="4">CCUG 56607</strain>
    </source>
</reference>
<comment type="caution">
    <text evidence="3">The sequence shown here is derived from an EMBL/GenBank/DDBJ whole genome shotgun (WGS) entry which is preliminary data.</text>
</comment>
<dbReference type="InterPro" id="IPR004175">
    <property type="entry name" value="RNA_CPDase"/>
</dbReference>
<dbReference type="NCBIfam" id="TIGR02258">
    <property type="entry name" value="2_5_ligase"/>
    <property type="match status" value="1"/>
</dbReference>
<dbReference type="HAMAP" id="MF_01940">
    <property type="entry name" value="RNA_CPDase"/>
    <property type="match status" value="1"/>
</dbReference>
<dbReference type="Gene3D" id="3.90.1140.10">
    <property type="entry name" value="Cyclic phosphodiesterase"/>
    <property type="match status" value="1"/>
</dbReference>
<feature type="active site" description="Proton acceptor" evidence="2">
    <location>
        <position position="128"/>
    </location>
</feature>
<dbReference type="EMBL" id="JBHTKL010000001">
    <property type="protein sequence ID" value="MFD1019097.1"/>
    <property type="molecule type" value="Genomic_DNA"/>
</dbReference>
<evidence type="ECO:0000256" key="2">
    <source>
        <dbReference type="HAMAP-Rule" id="MF_01940"/>
    </source>
</evidence>
<dbReference type="Proteomes" id="UP001596990">
    <property type="component" value="Unassembled WGS sequence"/>
</dbReference>
<dbReference type="Pfam" id="PF13563">
    <property type="entry name" value="2_5_RNA_ligase2"/>
    <property type="match status" value="1"/>
</dbReference>